<keyword evidence="4 7" id="KW-0378">Hydrolase</keyword>
<dbReference type="GO" id="GO:0009254">
    <property type="term" value="P:peptidoglycan turnover"/>
    <property type="evidence" value="ECO:0007669"/>
    <property type="project" value="TreeGrafter"/>
</dbReference>
<dbReference type="InterPro" id="IPR036962">
    <property type="entry name" value="Glyco_hydro_3_N_sf"/>
</dbReference>
<dbReference type="GO" id="GO:0004563">
    <property type="term" value="F:beta-N-acetylhexosaminidase activity"/>
    <property type="evidence" value="ECO:0007669"/>
    <property type="project" value="UniProtKB-EC"/>
</dbReference>
<dbReference type="Pfam" id="PF00933">
    <property type="entry name" value="Glyco_hydro_3"/>
    <property type="match status" value="1"/>
</dbReference>
<name>A0A7X5F1B4_9HYPH</name>
<evidence type="ECO:0000256" key="5">
    <source>
        <dbReference type="ARBA" id="ARBA00023295"/>
    </source>
</evidence>
<dbReference type="EMBL" id="JAABLQ010000001">
    <property type="protein sequence ID" value="NBN77893.1"/>
    <property type="molecule type" value="Genomic_DNA"/>
</dbReference>
<protein>
    <recommendedName>
        <fullName evidence="3">beta-N-acetylhexosaminidase</fullName>
        <ecNumber evidence="3">3.2.1.52</ecNumber>
    </recommendedName>
</protein>
<reference evidence="8" key="1">
    <citation type="submission" date="2020-01" db="EMBL/GenBank/DDBJ databases">
        <authorList>
            <person name="Fang Y."/>
            <person name="Sun R."/>
            <person name="Nie L."/>
            <person name="He J."/>
            <person name="Hao L."/>
            <person name="Wang L."/>
            <person name="Su S."/>
            <person name="Lv E."/>
            <person name="Zhang Z."/>
            <person name="Xie R."/>
            <person name="Liu H."/>
        </authorList>
    </citation>
    <scope>NUCLEOTIDE SEQUENCE [LARGE SCALE GENOMIC DNA]</scope>
    <source>
        <strain evidence="8">XCT-53</strain>
    </source>
</reference>
<dbReference type="AlphaFoldDB" id="A0A7X5F1B4"/>
<dbReference type="Proteomes" id="UP000586722">
    <property type="component" value="Unassembled WGS sequence"/>
</dbReference>
<evidence type="ECO:0000256" key="2">
    <source>
        <dbReference type="ARBA" id="ARBA00005336"/>
    </source>
</evidence>
<evidence type="ECO:0000313" key="7">
    <source>
        <dbReference type="EMBL" id="NBN77893.1"/>
    </source>
</evidence>
<dbReference type="Gene3D" id="3.20.20.300">
    <property type="entry name" value="Glycoside hydrolase, family 3, N-terminal domain"/>
    <property type="match status" value="1"/>
</dbReference>
<evidence type="ECO:0000256" key="1">
    <source>
        <dbReference type="ARBA" id="ARBA00001231"/>
    </source>
</evidence>
<keyword evidence="5 7" id="KW-0326">Glycosidase</keyword>
<dbReference type="RefSeq" id="WP_161708156.1">
    <property type="nucleotide sequence ID" value="NZ_JAABLQ010000001.1"/>
</dbReference>
<dbReference type="PANTHER" id="PTHR30480:SF13">
    <property type="entry name" value="BETA-HEXOSAMINIDASE"/>
    <property type="match status" value="1"/>
</dbReference>
<dbReference type="InterPro" id="IPR001764">
    <property type="entry name" value="Glyco_hydro_3_N"/>
</dbReference>
<evidence type="ECO:0000256" key="4">
    <source>
        <dbReference type="ARBA" id="ARBA00022801"/>
    </source>
</evidence>
<dbReference type="GO" id="GO:0005975">
    <property type="term" value="P:carbohydrate metabolic process"/>
    <property type="evidence" value="ECO:0007669"/>
    <property type="project" value="InterPro"/>
</dbReference>
<dbReference type="NCBIfam" id="NF003740">
    <property type="entry name" value="PRK05337.1"/>
    <property type="match status" value="1"/>
</dbReference>
<evidence type="ECO:0000259" key="6">
    <source>
        <dbReference type="Pfam" id="PF00933"/>
    </source>
</evidence>
<comment type="catalytic activity">
    <reaction evidence="1">
        <text>Hydrolysis of terminal non-reducing N-acetyl-D-hexosamine residues in N-acetyl-beta-D-hexosaminides.</text>
        <dbReference type="EC" id="3.2.1.52"/>
    </reaction>
</comment>
<sequence length="341" mass="36390">MTKAFISGCAGPVLTEAERAFFRAEDPWGLILFGRNCETPDQISRLSAEFRAAVGRADAPVVIDQEGGRVMRLKPPLWPSYPSGRIYGLLYEQDSAAGLRAAWLGARLIADDLLAIGITMDCLPVLDLLYPETVAAIGNRSYGRDPAMVAALGMAAAEGLLAGGVLPVMKHMPGHGRAEVDSHHDLPRIRAPREAILADDVAPFHAFRTAPFGMTAHLLYEAIDPAAPATQSKIVVDEIIRGAIGFDGALMSDDLSMQALGGTLGDRARKAHAAGLDLVLHCNGDMNEMRQVADATPELAGVALARCQRGMARRQDPAAGFDRAAHRAEFEALIGRIEPLA</sequence>
<dbReference type="SUPFAM" id="SSF51445">
    <property type="entry name" value="(Trans)glycosidases"/>
    <property type="match status" value="1"/>
</dbReference>
<organism evidence="7 8">
    <name type="scientific">Pannonibacter tanglangensis</name>
    <dbReference type="NCBI Taxonomy" id="2750084"/>
    <lineage>
        <taxon>Bacteria</taxon>
        <taxon>Pseudomonadati</taxon>
        <taxon>Pseudomonadota</taxon>
        <taxon>Alphaproteobacteria</taxon>
        <taxon>Hyphomicrobiales</taxon>
        <taxon>Stappiaceae</taxon>
        <taxon>Pannonibacter</taxon>
    </lineage>
</organism>
<evidence type="ECO:0000313" key="8">
    <source>
        <dbReference type="Proteomes" id="UP000586722"/>
    </source>
</evidence>
<keyword evidence="8" id="KW-1185">Reference proteome</keyword>
<evidence type="ECO:0000256" key="3">
    <source>
        <dbReference type="ARBA" id="ARBA00012663"/>
    </source>
</evidence>
<accession>A0A7X5F1B4</accession>
<dbReference type="EC" id="3.2.1.52" evidence="3"/>
<dbReference type="InterPro" id="IPR017853">
    <property type="entry name" value="GH"/>
</dbReference>
<comment type="caution">
    <text evidence="7">The sequence shown here is derived from an EMBL/GenBank/DDBJ whole genome shotgun (WGS) entry which is preliminary data.</text>
</comment>
<proteinExistence type="inferred from homology"/>
<comment type="similarity">
    <text evidence="2">Belongs to the glycosyl hydrolase 3 family.</text>
</comment>
<feature type="domain" description="Glycoside hydrolase family 3 N-terminal" evidence="6">
    <location>
        <begin position="29"/>
        <end position="295"/>
    </location>
</feature>
<dbReference type="PANTHER" id="PTHR30480">
    <property type="entry name" value="BETA-HEXOSAMINIDASE-RELATED"/>
    <property type="match status" value="1"/>
</dbReference>
<gene>
    <name evidence="7" type="primary">nagZ</name>
    <name evidence="7" type="ORF">GWI72_06380</name>
</gene>
<dbReference type="InterPro" id="IPR050226">
    <property type="entry name" value="NagZ_Beta-hexosaminidase"/>
</dbReference>